<keyword evidence="2" id="KW-1185">Reference proteome</keyword>
<protein>
    <submittedName>
        <fullName evidence="1">Uncharacterized protein</fullName>
    </submittedName>
</protein>
<gene>
    <name evidence="1" type="ORF">JI435_405920</name>
</gene>
<dbReference type="Proteomes" id="UP000663193">
    <property type="component" value="Chromosome 4"/>
</dbReference>
<evidence type="ECO:0000313" key="1">
    <source>
        <dbReference type="EMBL" id="QRC94498.1"/>
    </source>
</evidence>
<dbReference type="AlphaFoldDB" id="A0A7U2HXP2"/>
<evidence type="ECO:0000313" key="2">
    <source>
        <dbReference type="Proteomes" id="UP000663193"/>
    </source>
</evidence>
<sequence length="67" mass="7728">MFLARPSSVLSLHCHKLYLHLVLSNMVPAQGVLINLAPRLHSYQQSKLPSLHLHLNRRLHYPSTHLE</sequence>
<dbReference type="EMBL" id="CP069026">
    <property type="protein sequence ID" value="QRC94498.1"/>
    <property type="molecule type" value="Genomic_DNA"/>
</dbReference>
<accession>A0A7U2HXP2</accession>
<reference evidence="2" key="1">
    <citation type="journal article" date="2021" name="BMC Genomics">
        <title>Chromosome-level genome assembly and manually-curated proteome of model necrotroph Parastagonospora nodorum Sn15 reveals a genome-wide trove of candidate effector homologs, and redundancy of virulence-related functions within an accessory chromosome.</title>
        <authorList>
            <person name="Bertazzoni S."/>
            <person name="Jones D.A.B."/>
            <person name="Phan H.T."/>
            <person name="Tan K.-C."/>
            <person name="Hane J.K."/>
        </authorList>
    </citation>
    <scope>NUCLEOTIDE SEQUENCE [LARGE SCALE GENOMIC DNA]</scope>
    <source>
        <strain evidence="2">SN15 / ATCC MYA-4574 / FGSC 10173)</strain>
    </source>
</reference>
<proteinExistence type="predicted"/>
<dbReference type="VEuPathDB" id="FungiDB:JI435_405920"/>
<organism evidence="1 2">
    <name type="scientific">Phaeosphaeria nodorum (strain SN15 / ATCC MYA-4574 / FGSC 10173)</name>
    <name type="common">Glume blotch fungus</name>
    <name type="synonym">Parastagonospora nodorum</name>
    <dbReference type="NCBI Taxonomy" id="321614"/>
    <lineage>
        <taxon>Eukaryota</taxon>
        <taxon>Fungi</taxon>
        <taxon>Dikarya</taxon>
        <taxon>Ascomycota</taxon>
        <taxon>Pezizomycotina</taxon>
        <taxon>Dothideomycetes</taxon>
        <taxon>Pleosporomycetidae</taxon>
        <taxon>Pleosporales</taxon>
        <taxon>Pleosporineae</taxon>
        <taxon>Phaeosphaeriaceae</taxon>
        <taxon>Parastagonospora</taxon>
    </lineage>
</organism>
<name>A0A7U2HXP2_PHANO</name>